<evidence type="ECO:0000313" key="2">
    <source>
        <dbReference type="EMBL" id="PQJ72516.1"/>
    </source>
</evidence>
<keyword evidence="1" id="KW-0812">Transmembrane</keyword>
<keyword evidence="1" id="KW-1133">Transmembrane helix</keyword>
<gene>
    <name evidence="2" type="ORF">BTO14_04285</name>
</gene>
<dbReference type="EMBL" id="MSCK01000001">
    <property type="protein sequence ID" value="PQJ72516.1"/>
    <property type="molecule type" value="Genomic_DNA"/>
</dbReference>
<proteinExistence type="predicted"/>
<comment type="caution">
    <text evidence="2">The sequence shown here is derived from an EMBL/GenBank/DDBJ whole genome shotgun (WGS) entry which is preliminary data.</text>
</comment>
<keyword evidence="3" id="KW-1185">Reference proteome</keyword>
<dbReference type="AlphaFoldDB" id="A0A2P6CC79"/>
<dbReference type="RefSeq" id="WP_105048177.1">
    <property type="nucleotide sequence ID" value="NZ_CP150661.1"/>
</dbReference>
<feature type="transmembrane region" description="Helical" evidence="1">
    <location>
        <begin position="55"/>
        <end position="74"/>
    </location>
</feature>
<name>A0A2P6CC79_9FLAO</name>
<keyword evidence="1" id="KW-0472">Membrane</keyword>
<evidence type="ECO:0000256" key="1">
    <source>
        <dbReference type="SAM" id="Phobius"/>
    </source>
</evidence>
<accession>A0A2P6CC79</accession>
<organism evidence="2 3">
    <name type="scientific">Polaribacter butkevichii</name>
    <dbReference type="NCBI Taxonomy" id="218490"/>
    <lineage>
        <taxon>Bacteria</taxon>
        <taxon>Pseudomonadati</taxon>
        <taxon>Bacteroidota</taxon>
        <taxon>Flavobacteriia</taxon>
        <taxon>Flavobacteriales</taxon>
        <taxon>Flavobacteriaceae</taxon>
    </lineage>
</organism>
<reference evidence="2 3" key="1">
    <citation type="submission" date="2016-12" db="EMBL/GenBank/DDBJ databases">
        <title>Trade-off between light-utilization and light-protection in marine flavobacteria.</title>
        <authorList>
            <person name="Kumagai Y."/>
            <person name="Yoshizawa S."/>
            <person name="Kogure K."/>
            <person name="Iwasaki W."/>
        </authorList>
    </citation>
    <scope>NUCLEOTIDE SEQUENCE [LARGE SCALE GENOMIC DNA]</scope>
    <source>
        <strain evidence="2 3">KCTC 12100</strain>
    </source>
</reference>
<dbReference type="OrthoDB" id="287788at2"/>
<dbReference type="Proteomes" id="UP000247345">
    <property type="component" value="Unassembled WGS sequence"/>
</dbReference>
<protein>
    <submittedName>
        <fullName evidence="2">Uncharacterized protein</fullName>
    </submittedName>
</protein>
<evidence type="ECO:0000313" key="3">
    <source>
        <dbReference type="Proteomes" id="UP000247345"/>
    </source>
</evidence>
<sequence>MTKIKLILIFLLLLSFECFSHENGNSGIKQTFFKNGIGLGSVIAIVVSWDRNKSILYALLHGAFGWLYVIYFIIVRENDEKKK</sequence>